<dbReference type="EMBL" id="JAIWYP010000002">
    <property type="protein sequence ID" value="KAH3864574.1"/>
    <property type="molecule type" value="Genomic_DNA"/>
</dbReference>
<keyword evidence="9" id="KW-0675">Receptor</keyword>
<dbReference type="InterPro" id="IPR002394">
    <property type="entry name" value="Nicotinic_acetylcholine_rcpt"/>
</dbReference>
<feature type="compositionally biased region" description="Polar residues" evidence="14">
    <location>
        <begin position="349"/>
        <end position="362"/>
    </location>
</feature>
<dbReference type="InterPro" id="IPR038050">
    <property type="entry name" value="Neuro_actylchol_rec"/>
</dbReference>
<evidence type="ECO:0000256" key="9">
    <source>
        <dbReference type="ARBA" id="ARBA00023170"/>
    </source>
</evidence>
<keyword evidence="16" id="KW-0732">Signal</keyword>
<dbReference type="InterPro" id="IPR036734">
    <property type="entry name" value="Neur_chan_lig-bd_sf"/>
</dbReference>
<evidence type="ECO:0000256" key="10">
    <source>
        <dbReference type="ARBA" id="ARBA00023180"/>
    </source>
</evidence>
<feature type="transmembrane region" description="Helical" evidence="15">
    <location>
        <begin position="261"/>
        <end position="281"/>
    </location>
</feature>
<reference evidence="19" key="1">
    <citation type="journal article" date="2019" name="bioRxiv">
        <title>The Genome of the Zebra Mussel, Dreissena polymorpha: A Resource for Invasive Species Research.</title>
        <authorList>
            <person name="McCartney M.A."/>
            <person name="Auch B."/>
            <person name="Kono T."/>
            <person name="Mallez S."/>
            <person name="Zhang Y."/>
            <person name="Obille A."/>
            <person name="Becker A."/>
            <person name="Abrahante J.E."/>
            <person name="Garbe J."/>
            <person name="Badalamenti J.P."/>
            <person name="Herman A."/>
            <person name="Mangelson H."/>
            <person name="Liachko I."/>
            <person name="Sullivan S."/>
            <person name="Sone E.D."/>
            <person name="Koren S."/>
            <person name="Silverstein K.A.T."/>
            <person name="Beckman K.B."/>
            <person name="Gohl D.M."/>
        </authorList>
    </citation>
    <scope>NUCLEOTIDE SEQUENCE</scope>
    <source>
        <strain evidence="19">Duluth1</strain>
        <tissue evidence="19">Whole animal</tissue>
    </source>
</reference>
<dbReference type="InterPro" id="IPR006029">
    <property type="entry name" value="Neurotrans-gated_channel_TM"/>
</dbReference>
<evidence type="ECO:0000256" key="11">
    <source>
        <dbReference type="ARBA" id="ARBA00023286"/>
    </source>
</evidence>
<protein>
    <submittedName>
        <fullName evidence="19">Uncharacterized protein</fullName>
    </submittedName>
</protein>
<evidence type="ECO:0000256" key="3">
    <source>
        <dbReference type="ARBA" id="ARBA00022692"/>
    </source>
</evidence>
<evidence type="ECO:0000256" key="1">
    <source>
        <dbReference type="ARBA" id="ARBA00022448"/>
    </source>
</evidence>
<comment type="caution">
    <text evidence="19">The sequence shown here is derived from an EMBL/GenBank/DDBJ whole genome shotgun (WGS) entry which is preliminary data.</text>
</comment>
<evidence type="ECO:0000259" key="17">
    <source>
        <dbReference type="Pfam" id="PF02931"/>
    </source>
</evidence>
<evidence type="ECO:0000256" key="7">
    <source>
        <dbReference type="ARBA" id="ARBA00023136"/>
    </source>
</evidence>
<dbReference type="Pfam" id="PF02931">
    <property type="entry name" value="Neur_chan_LBD"/>
    <property type="match status" value="1"/>
</dbReference>
<dbReference type="PANTHER" id="PTHR18945">
    <property type="entry name" value="NEUROTRANSMITTER GATED ION CHANNEL"/>
    <property type="match status" value="1"/>
</dbReference>
<dbReference type="GO" id="GO:0004888">
    <property type="term" value="F:transmembrane signaling receptor activity"/>
    <property type="evidence" value="ECO:0007669"/>
    <property type="project" value="InterPro"/>
</dbReference>
<proteinExistence type="predicted"/>
<feature type="chain" id="PRO_5039521937" evidence="16">
    <location>
        <begin position="22"/>
        <end position="396"/>
    </location>
</feature>
<reference evidence="19" key="2">
    <citation type="submission" date="2020-11" db="EMBL/GenBank/DDBJ databases">
        <authorList>
            <person name="McCartney M.A."/>
            <person name="Auch B."/>
            <person name="Kono T."/>
            <person name="Mallez S."/>
            <person name="Becker A."/>
            <person name="Gohl D.M."/>
            <person name="Silverstein K.A.T."/>
            <person name="Koren S."/>
            <person name="Bechman K.B."/>
            <person name="Herman A."/>
            <person name="Abrahante J.E."/>
            <person name="Garbe J."/>
        </authorList>
    </citation>
    <scope>NUCLEOTIDE SEQUENCE</scope>
    <source>
        <strain evidence="19">Duluth1</strain>
        <tissue evidence="19">Whole animal</tissue>
    </source>
</reference>
<dbReference type="FunFam" id="2.70.170.10:FF:000028">
    <property type="entry name" value="AcetylCholine Receptor"/>
    <property type="match status" value="1"/>
</dbReference>
<accession>A0A9D4LVG9</accession>
<feature type="region of interest" description="Disordered" evidence="14">
    <location>
        <begin position="339"/>
        <end position="362"/>
    </location>
</feature>
<dbReference type="AlphaFoldDB" id="A0A9D4LVG9"/>
<keyword evidence="8" id="KW-1015">Disulfide bond</keyword>
<sequence>MELLIFLKVIILLSCLHKCTGNVGHDIWEHLFTNSSYNKYIRPVKNWRTPTEVGIGVSLIAIIEFDEVQQTLQLTSKVSIIWKDEFLVWDPDVFQNVSHIHVPQDFLWKPYIFLENSVTKQAELGTQSLEVLLDNTGTVTWSPTEVFQTTCAADVRKFPFDTQKCSMVFATHGYTEMEMKMKTLKDHIDFHGNGGTAGWTITETLVETEIADGGNIHTTCFMTLQRNPRYIVLNIFLPIVFLSFMNICVFILPVPSGEKRGFVITVFLALAVFLTIVSGNLPENSVNVSLLNIYVFKSTLLSVIIGIVTIVQIRIYHRDSNLPVPPWLRFIAKKCTSNPRSNDVEFETSVEQGERSGSSTNGRRAWCENLKEGDVTWPRTACRRIRQHFLCCFLAY</sequence>
<evidence type="ECO:0000256" key="5">
    <source>
        <dbReference type="ARBA" id="ARBA00023018"/>
    </source>
</evidence>
<dbReference type="SUPFAM" id="SSF63712">
    <property type="entry name" value="Nicotinic receptor ligand binding domain-like"/>
    <property type="match status" value="1"/>
</dbReference>
<keyword evidence="5" id="KW-0770">Synapse</keyword>
<dbReference type="GO" id="GO:0022848">
    <property type="term" value="F:acetylcholine-gated monoatomic cation-selective channel activity"/>
    <property type="evidence" value="ECO:0007669"/>
    <property type="project" value="InterPro"/>
</dbReference>
<feature type="transmembrane region" description="Helical" evidence="15">
    <location>
        <begin position="293"/>
        <end position="313"/>
    </location>
</feature>
<keyword evidence="20" id="KW-1185">Reference proteome</keyword>
<dbReference type="InterPro" id="IPR036719">
    <property type="entry name" value="Neuro-gated_channel_TM_sf"/>
</dbReference>
<dbReference type="OrthoDB" id="6097796at2759"/>
<feature type="transmembrane region" description="Helical" evidence="15">
    <location>
        <begin position="230"/>
        <end position="254"/>
    </location>
</feature>
<keyword evidence="11" id="KW-1071">Ligand-gated ion channel</keyword>
<keyword evidence="6" id="KW-0406">Ion transport</keyword>
<gene>
    <name evidence="19" type="ORF">DPMN_027593</name>
</gene>
<dbReference type="CDD" id="cd19051">
    <property type="entry name" value="LGIC_TM_cation"/>
    <property type="match status" value="1"/>
</dbReference>
<keyword evidence="1" id="KW-0813">Transport</keyword>
<dbReference type="PRINTS" id="PR00254">
    <property type="entry name" value="NICOTINICR"/>
</dbReference>
<organism evidence="19 20">
    <name type="scientific">Dreissena polymorpha</name>
    <name type="common">Zebra mussel</name>
    <name type="synonym">Mytilus polymorpha</name>
    <dbReference type="NCBI Taxonomy" id="45954"/>
    <lineage>
        <taxon>Eukaryota</taxon>
        <taxon>Metazoa</taxon>
        <taxon>Spiralia</taxon>
        <taxon>Lophotrochozoa</taxon>
        <taxon>Mollusca</taxon>
        <taxon>Bivalvia</taxon>
        <taxon>Autobranchia</taxon>
        <taxon>Heteroconchia</taxon>
        <taxon>Euheterodonta</taxon>
        <taxon>Imparidentia</taxon>
        <taxon>Neoheterodontei</taxon>
        <taxon>Myida</taxon>
        <taxon>Dreissenoidea</taxon>
        <taxon>Dreissenidae</taxon>
        <taxon>Dreissena</taxon>
    </lineage>
</organism>
<evidence type="ECO:0000313" key="20">
    <source>
        <dbReference type="Proteomes" id="UP000828390"/>
    </source>
</evidence>
<evidence type="ECO:0000256" key="15">
    <source>
        <dbReference type="SAM" id="Phobius"/>
    </source>
</evidence>
<evidence type="ECO:0000313" key="19">
    <source>
        <dbReference type="EMBL" id="KAH3864574.1"/>
    </source>
</evidence>
<dbReference type="GO" id="GO:0045211">
    <property type="term" value="C:postsynaptic membrane"/>
    <property type="evidence" value="ECO:0007669"/>
    <property type="project" value="InterPro"/>
</dbReference>
<dbReference type="Gene3D" id="1.20.58.390">
    <property type="entry name" value="Neurotransmitter-gated ion-channel transmembrane domain"/>
    <property type="match status" value="1"/>
</dbReference>
<evidence type="ECO:0000256" key="8">
    <source>
        <dbReference type="ARBA" id="ARBA00023157"/>
    </source>
</evidence>
<evidence type="ECO:0000256" key="13">
    <source>
        <dbReference type="ARBA" id="ARBA00034099"/>
    </source>
</evidence>
<keyword evidence="12" id="KW-0407">Ion channel</keyword>
<dbReference type="InterPro" id="IPR006201">
    <property type="entry name" value="Neur_channel"/>
</dbReference>
<dbReference type="Proteomes" id="UP000828390">
    <property type="component" value="Unassembled WGS sequence"/>
</dbReference>
<evidence type="ECO:0000256" key="2">
    <source>
        <dbReference type="ARBA" id="ARBA00022475"/>
    </source>
</evidence>
<keyword evidence="2" id="KW-1003">Cell membrane</keyword>
<dbReference type="PRINTS" id="PR00252">
    <property type="entry name" value="NRIONCHANNEL"/>
</dbReference>
<dbReference type="InterPro" id="IPR006202">
    <property type="entry name" value="Neur_chan_lig-bd"/>
</dbReference>
<keyword evidence="4 15" id="KW-1133">Transmembrane helix</keyword>
<dbReference type="CDD" id="cd18989">
    <property type="entry name" value="LGIC_ECD_cation"/>
    <property type="match status" value="1"/>
</dbReference>
<evidence type="ECO:0000256" key="14">
    <source>
        <dbReference type="SAM" id="MobiDB-lite"/>
    </source>
</evidence>
<feature type="domain" description="Neurotransmitter-gated ion-channel transmembrane" evidence="18">
    <location>
        <begin position="236"/>
        <end position="333"/>
    </location>
</feature>
<dbReference type="Gene3D" id="2.70.170.10">
    <property type="entry name" value="Neurotransmitter-gated ion-channel ligand-binding domain"/>
    <property type="match status" value="1"/>
</dbReference>
<evidence type="ECO:0000256" key="12">
    <source>
        <dbReference type="ARBA" id="ARBA00023303"/>
    </source>
</evidence>
<feature type="signal peptide" evidence="16">
    <location>
        <begin position="1"/>
        <end position="21"/>
    </location>
</feature>
<dbReference type="SUPFAM" id="SSF90112">
    <property type="entry name" value="Neurotransmitter-gated ion-channel transmembrane pore"/>
    <property type="match status" value="1"/>
</dbReference>
<keyword evidence="3 15" id="KW-0812">Transmembrane</keyword>
<dbReference type="Pfam" id="PF02932">
    <property type="entry name" value="Neur_chan_memb"/>
    <property type="match status" value="1"/>
</dbReference>
<evidence type="ECO:0000256" key="4">
    <source>
        <dbReference type="ARBA" id="ARBA00022989"/>
    </source>
</evidence>
<evidence type="ECO:0000256" key="6">
    <source>
        <dbReference type="ARBA" id="ARBA00023065"/>
    </source>
</evidence>
<evidence type="ECO:0000256" key="16">
    <source>
        <dbReference type="SAM" id="SignalP"/>
    </source>
</evidence>
<keyword evidence="10" id="KW-0325">Glycoprotein</keyword>
<name>A0A9D4LVG9_DREPO</name>
<evidence type="ECO:0000259" key="18">
    <source>
        <dbReference type="Pfam" id="PF02932"/>
    </source>
</evidence>
<feature type="domain" description="Neurotransmitter-gated ion-channel ligand-binding" evidence="17">
    <location>
        <begin position="27"/>
        <end position="226"/>
    </location>
</feature>
<keyword evidence="7 15" id="KW-0472">Membrane</keyword>
<comment type="subcellular location">
    <subcellularLocation>
        <location evidence="13">Synaptic cell membrane</location>
        <topology evidence="13">Multi-pass membrane protein</topology>
    </subcellularLocation>
</comment>